<dbReference type="Proteomes" id="UP001341840">
    <property type="component" value="Unassembled WGS sequence"/>
</dbReference>
<name>A0ABU6SVT5_9FABA</name>
<dbReference type="EMBL" id="JASCZI010062324">
    <property type="protein sequence ID" value="MED6140369.1"/>
    <property type="molecule type" value="Genomic_DNA"/>
</dbReference>
<gene>
    <name evidence="1" type="ORF">PIB30_092472</name>
</gene>
<evidence type="ECO:0000313" key="2">
    <source>
        <dbReference type="Proteomes" id="UP001341840"/>
    </source>
</evidence>
<reference evidence="1 2" key="1">
    <citation type="journal article" date="2023" name="Plants (Basel)">
        <title>Bridging the Gap: Combining Genomics and Transcriptomics Approaches to Understand Stylosanthes scabra, an Orphan Legume from the Brazilian Caatinga.</title>
        <authorList>
            <person name="Ferreira-Neto J.R.C."/>
            <person name="da Silva M.D."/>
            <person name="Binneck E."/>
            <person name="de Melo N.F."/>
            <person name="da Silva R.H."/>
            <person name="de Melo A.L.T.M."/>
            <person name="Pandolfi V."/>
            <person name="Bustamante F.O."/>
            <person name="Brasileiro-Vidal A.C."/>
            <person name="Benko-Iseppon A.M."/>
        </authorList>
    </citation>
    <scope>NUCLEOTIDE SEQUENCE [LARGE SCALE GENOMIC DNA]</scope>
    <source>
        <tissue evidence="1">Leaves</tissue>
    </source>
</reference>
<feature type="non-terminal residue" evidence="1">
    <location>
        <position position="65"/>
    </location>
</feature>
<proteinExistence type="predicted"/>
<organism evidence="1 2">
    <name type="scientific">Stylosanthes scabra</name>
    <dbReference type="NCBI Taxonomy" id="79078"/>
    <lineage>
        <taxon>Eukaryota</taxon>
        <taxon>Viridiplantae</taxon>
        <taxon>Streptophyta</taxon>
        <taxon>Embryophyta</taxon>
        <taxon>Tracheophyta</taxon>
        <taxon>Spermatophyta</taxon>
        <taxon>Magnoliopsida</taxon>
        <taxon>eudicotyledons</taxon>
        <taxon>Gunneridae</taxon>
        <taxon>Pentapetalae</taxon>
        <taxon>rosids</taxon>
        <taxon>fabids</taxon>
        <taxon>Fabales</taxon>
        <taxon>Fabaceae</taxon>
        <taxon>Papilionoideae</taxon>
        <taxon>50 kb inversion clade</taxon>
        <taxon>dalbergioids sensu lato</taxon>
        <taxon>Dalbergieae</taxon>
        <taxon>Pterocarpus clade</taxon>
        <taxon>Stylosanthes</taxon>
    </lineage>
</organism>
<accession>A0ABU6SVT5</accession>
<comment type="caution">
    <text evidence="1">The sequence shown here is derived from an EMBL/GenBank/DDBJ whole genome shotgun (WGS) entry which is preliminary data.</text>
</comment>
<evidence type="ECO:0000313" key="1">
    <source>
        <dbReference type="EMBL" id="MED6140369.1"/>
    </source>
</evidence>
<protein>
    <submittedName>
        <fullName evidence="1">Uncharacterized protein</fullName>
    </submittedName>
</protein>
<sequence length="65" mass="7266">MGATASSPAPFFFIMHHGKAQQETRFEDIEERSLQQQSVLLQILGESAFDIYITTASPPLLPFLL</sequence>
<keyword evidence="2" id="KW-1185">Reference proteome</keyword>